<proteinExistence type="predicted"/>
<dbReference type="PANTHER" id="PTHR35176:SF6">
    <property type="entry name" value="HEME OXYGENASE HI_0854-RELATED"/>
    <property type="match status" value="1"/>
</dbReference>
<evidence type="ECO:0000256" key="1">
    <source>
        <dbReference type="ARBA" id="ARBA00023002"/>
    </source>
</evidence>
<evidence type="ECO:0000259" key="2">
    <source>
        <dbReference type="Pfam" id="PF01243"/>
    </source>
</evidence>
<dbReference type="NCBIfam" id="TIGR03618">
    <property type="entry name" value="Rv1155_F420"/>
    <property type="match status" value="1"/>
</dbReference>
<accession>A0A848DCF3</accession>
<dbReference type="InterPro" id="IPR011576">
    <property type="entry name" value="Pyridox_Oxase_N"/>
</dbReference>
<organism evidence="3 4">
    <name type="scientific">Pseudonocardia bannensis</name>
    <dbReference type="NCBI Taxonomy" id="630973"/>
    <lineage>
        <taxon>Bacteria</taxon>
        <taxon>Bacillati</taxon>
        <taxon>Actinomycetota</taxon>
        <taxon>Actinomycetes</taxon>
        <taxon>Pseudonocardiales</taxon>
        <taxon>Pseudonocardiaceae</taxon>
        <taxon>Pseudonocardia</taxon>
    </lineage>
</organism>
<evidence type="ECO:0000313" key="3">
    <source>
        <dbReference type="EMBL" id="NMH90273.1"/>
    </source>
</evidence>
<dbReference type="EMBL" id="JAAXKZ010000003">
    <property type="protein sequence ID" value="NMH90273.1"/>
    <property type="molecule type" value="Genomic_DNA"/>
</dbReference>
<keyword evidence="1" id="KW-0560">Oxidoreductase</keyword>
<dbReference type="GO" id="GO:0070967">
    <property type="term" value="F:coenzyme F420 binding"/>
    <property type="evidence" value="ECO:0007669"/>
    <property type="project" value="TreeGrafter"/>
</dbReference>
<dbReference type="AlphaFoldDB" id="A0A848DCF3"/>
<dbReference type="Gene3D" id="2.30.110.10">
    <property type="entry name" value="Electron Transport, Fmn-binding Protein, Chain A"/>
    <property type="match status" value="1"/>
</dbReference>
<dbReference type="Pfam" id="PF01243">
    <property type="entry name" value="PNPOx_N"/>
    <property type="match status" value="1"/>
</dbReference>
<evidence type="ECO:0000313" key="4">
    <source>
        <dbReference type="Proteomes" id="UP000586918"/>
    </source>
</evidence>
<dbReference type="Proteomes" id="UP000586918">
    <property type="component" value="Unassembled WGS sequence"/>
</dbReference>
<dbReference type="GO" id="GO:0016627">
    <property type="term" value="F:oxidoreductase activity, acting on the CH-CH group of donors"/>
    <property type="evidence" value="ECO:0007669"/>
    <property type="project" value="TreeGrafter"/>
</dbReference>
<feature type="domain" description="Pyridoxamine 5'-phosphate oxidase N-terminal" evidence="2">
    <location>
        <begin position="8"/>
        <end position="128"/>
    </location>
</feature>
<dbReference type="PANTHER" id="PTHR35176">
    <property type="entry name" value="HEME OXYGENASE HI_0854-RELATED"/>
    <property type="match status" value="1"/>
</dbReference>
<dbReference type="InterPro" id="IPR052019">
    <property type="entry name" value="F420H2_bilvrd_red/Heme_oxyg"/>
</dbReference>
<dbReference type="InterPro" id="IPR019920">
    <property type="entry name" value="F420-binding_dom_put"/>
</dbReference>
<keyword evidence="4" id="KW-1185">Reference proteome</keyword>
<dbReference type="InterPro" id="IPR012349">
    <property type="entry name" value="Split_barrel_FMN-bd"/>
</dbReference>
<protein>
    <submittedName>
        <fullName evidence="3">PPOX class F420-dependent oxidoreductase</fullName>
    </submittedName>
</protein>
<sequence>MPPPPLPDPIVEMLKWPNPAVMGTVRSDGAPVTVPTWYLWDDGRIVVSMDAQRRRVSHIRRDPRVSLTVLDEQDWGTHVSMQGTMSLLDDADLAVLDRIAQHYTGKVYEIRDRPRVTGWMEIERWHGWGRFR</sequence>
<dbReference type="SUPFAM" id="SSF50475">
    <property type="entry name" value="FMN-binding split barrel"/>
    <property type="match status" value="1"/>
</dbReference>
<comment type="caution">
    <text evidence="3">The sequence shown here is derived from an EMBL/GenBank/DDBJ whole genome shotgun (WGS) entry which is preliminary data.</text>
</comment>
<reference evidence="3 4" key="1">
    <citation type="submission" date="2020-04" db="EMBL/GenBank/DDBJ databases">
        <authorList>
            <person name="Klaysubun C."/>
            <person name="Duangmal K."/>
            <person name="Lipun K."/>
        </authorList>
    </citation>
    <scope>NUCLEOTIDE SEQUENCE [LARGE SCALE GENOMIC DNA]</scope>
    <source>
        <strain evidence="3 4">DSM 45300</strain>
    </source>
</reference>
<name>A0A848DCF3_9PSEU</name>
<dbReference type="RefSeq" id="WP_169409776.1">
    <property type="nucleotide sequence ID" value="NZ_JAAXKZ010000003.1"/>
</dbReference>
<gene>
    <name evidence="3" type="ORF">HF519_01415</name>
</gene>
<dbReference type="GO" id="GO:0005829">
    <property type="term" value="C:cytosol"/>
    <property type="evidence" value="ECO:0007669"/>
    <property type="project" value="TreeGrafter"/>
</dbReference>